<organism evidence="3 4">
    <name type="scientific">Natronospira proteinivora</name>
    <dbReference type="NCBI Taxonomy" id="1807133"/>
    <lineage>
        <taxon>Bacteria</taxon>
        <taxon>Pseudomonadati</taxon>
        <taxon>Pseudomonadota</taxon>
        <taxon>Gammaproteobacteria</taxon>
        <taxon>Natronospirales</taxon>
        <taxon>Natronospiraceae</taxon>
        <taxon>Natronospira</taxon>
    </lineage>
</organism>
<keyword evidence="4" id="KW-1185">Reference proteome</keyword>
<comment type="caution">
    <text evidence="3">The sequence shown here is derived from an EMBL/GenBank/DDBJ whole genome shotgun (WGS) entry which is preliminary data.</text>
</comment>
<dbReference type="Pfam" id="PF04519">
    <property type="entry name" value="Bactofilin"/>
    <property type="match status" value="1"/>
</dbReference>
<accession>A0ABT1GEV4</accession>
<evidence type="ECO:0000256" key="1">
    <source>
        <dbReference type="ARBA" id="ARBA00044755"/>
    </source>
</evidence>
<reference evidence="3 4" key="1">
    <citation type="submission" date="2022-03" db="EMBL/GenBank/DDBJ databases">
        <title>Genomic Encyclopedia of Type Strains, Phase III (KMG-III): the genomes of soil and plant-associated and newly described type strains.</title>
        <authorList>
            <person name="Whitman W."/>
        </authorList>
    </citation>
    <scope>NUCLEOTIDE SEQUENCE [LARGE SCALE GENOMIC DNA]</scope>
    <source>
        <strain evidence="3 4">BSker1</strain>
    </source>
</reference>
<dbReference type="RefSeq" id="WP_253450724.1">
    <property type="nucleotide sequence ID" value="NZ_JALJYF010000002.1"/>
</dbReference>
<evidence type="ECO:0000313" key="4">
    <source>
        <dbReference type="Proteomes" id="UP001523550"/>
    </source>
</evidence>
<evidence type="ECO:0000256" key="2">
    <source>
        <dbReference type="SAM" id="MobiDB-lite"/>
    </source>
</evidence>
<protein>
    <submittedName>
        <fullName evidence="3">Cytoskeletal protein CcmA (Bactofilin family)</fullName>
    </submittedName>
</protein>
<dbReference type="InterPro" id="IPR007607">
    <property type="entry name" value="BacA/B"/>
</dbReference>
<feature type="compositionally biased region" description="Basic and acidic residues" evidence="2">
    <location>
        <begin position="145"/>
        <end position="155"/>
    </location>
</feature>
<gene>
    <name evidence="3" type="ORF">J2T60_002482</name>
</gene>
<proteinExistence type="inferred from homology"/>
<dbReference type="PANTHER" id="PTHR35024">
    <property type="entry name" value="HYPOTHETICAL CYTOSOLIC PROTEIN"/>
    <property type="match status" value="1"/>
</dbReference>
<dbReference type="EMBL" id="JALJYF010000002">
    <property type="protein sequence ID" value="MCP1728482.1"/>
    <property type="molecule type" value="Genomic_DNA"/>
</dbReference>
<comment type="similarity">
    <text evidence="1">Belongs to the bactofilin family.</text>
</comment>
<sequence>MWGSGSKKKSTKNAKIETLVGRNTEITGDVHFEGGMHVEGTVRGNVHAEDESCVISVSQHGVIEGDVKVPHISLDGTVTGDVYARERVELAPHAKVNGDVYYNLIQMAAGASVNGKMVHKPAEQPLLLEKGQTGTRPGSGGGSGDRSERNDRGDRAGQPGRFEAGKPGS</sequence>
<evidence type="ECO:0000313" key="3">
    <source>
        <dbReference type="EMBL" id="MCP1728482.1"/>
    </source>
</evidence>
<dbReference type="PANTHER" id="PTHR35024:SF4">
    <property type="entry name" value="POLYMER-FORMING CYTOSKELETAL PROTEIN"/>
    <property type="match status" value="1"/>
</dbReference>
<name>A0ABT1GEV4_9GAMM</name>
<feature type="region of interest" description="Disordered" evidence="2">
    <location>
        <begin position="124"/>
        <end position="169"/>
    </location>
</feature>
<dbReference type="Proteomes" id="UP001523550">
    <property type="component" value="Unassembled WGS sequence"/>
</dbReference>